<dbReference type="PROSITE" id="PS00108">
    <property type="entry name" value="PROTEIN_KINASE_ST"/>
    <property type="match status" value="1"/>
</dbReference>
<proteinExistence type="predicted"/>
<dbReference type="AlphaFoldDB" id="A0A196S6W5"/>
<dbReference type="GO" id="GO:0005634">
    <property type="term" value="C:nucleus"/>
    <property type="evidence" value="ECO:0007669"/>
    <property type="project" value="TreeGrafter"/>
</dbReference>
<feature type="compositionally biased region" description="Polar residues" evidence="8">
    <location>
        <begin position="349"/>
        <end position="360"/>
    </location>
</feature>
<evidence type="ECO:0000256" key="3">
    <source>
        <dbReference type="ARBA" id="ARBA00022741"/>
    </source>
</evidence>
<dbReference type="PANTHER" id="PTHR22974">
    <property type="entry name" value="MIXED LINEAGE PROTEIN KINASE"/>
    <property type="match status" value="1"/>
</dbReference>
<dbReference type="Pfam" id="PF00069">
    <property type="entry name" value="Pkinase"/>
    <property type="match status" value="1"/>
</dbReference>
<feature type="region of interest" description="Disordered" evidence="8">
    <location>
        <begin position="329"/>
        <end position="367"/>
    </location>
</feature>
<comment type="caution">
    <text evidence="10">The sequence shown here is derived from an EMBL/GenBank/DDBJ whole genome shotgun (WGS) entry which is preliminary data.</text>
</comment>
<dbReference type="EMBL" id="LXWW01000511">
    <property type="protein sequence ID" value="OAO12795.1"/>
    <property type="molecule type" value="Genomic_DNA"/>
</dbReference>
<dbReference type="InterPro" id="IPR011009">
    <property type="entry name" value="Kinase-like_dom_sf"/>
</dbReference>
<evidence type="ECO:0000256" key="8">
    <source>
        <dbReference type="SAM" id="MobiDB-lite"/>
    </source>
</evidence>
<reference evidence="10 11" key="1">
    <citation type="submission" date="2016-05" db="EMBL/GenBank/DDBJ databases">
        <title>Nuclear genome of Blastocystis sp. subtype 1 NandII.</title>
        <authorList>
            <person name="Gentekaki E."/>
            <person name="Curtis B."/>
            <person name="Stairs C."/>
            <person name="Eme L."/>
            <person name="Herman E."/>
            <person name="Klimes V."/>
            <person name="Arias M.C."/>
            <person name="Elias M."/>
            <person name="Hilliou F."/>
            <person name="Klute M."/>
            <person name="Malik S.-B."/>
            <person name="Pightling A."/>
            <person name="Rachubinski R."/>
            <person name="Salas D."/>
            <person name="Schlacht A."/>
            <person name="Suga H."/>
            <person name="Archibald J."/>
            <person name="Ball S.G."/>
            <person name="Clark G."/>
            <person name="Dacks J."/>
            <person name="Van Der Giezen M."/>
            <person name="Tsaousis A."/>
            <person name="Roger A."/>
        </authorList>
    </citation>
    <scope>NUCLEOTIDE SEQUENCE [LARGE SCALE GENOMIC DNA]</scope>
    <source>
        <strain evidence="11">ATCC 50177 / NandII</strain>
    </source>
</reference>
<evidence type="ECO:0000259" key="9">
    <source>
        <dbReference type="PROSITE" id="PS50011"/>
    </source>
</evidence>
<evidence type="ECO:0000256" key="7">
    <source>
        <dbReference type="SAM" id="Coils"/>
    </source>
</evidence>
<dbReference type="PROSITE" id="PS50011">
    <property type="entry name" value="PROTEIN_KINASE_DOM"/>
    <property type="match status" value="1"/>
</dbReference>
<dbReference type="PANTHER" id="PTHR22974:SF23">
    <property type="entry name" value="TOUSLED-LIKE KINASE, ISOFORM G"/>
    <property type="match status" value="1"/>
</dbReference>
<feature type="compositionally biased region" description="Polar residues" evidence="8">
    <location>
        <begin position="28"/>
        <end position="46"/>
    </location>
</feature>
<evidence type="ECO:0000313" key="10">
    <source>
        <dbReference type="EMBL" id="OAO12795.1"/>
    </source>
</evidence>
<dbReference type="GO" id="GO:0035556">
    <property type="term" value="P:intracellular signal transduction"/>
    <property type="evidence" value="ECO:0007669"/>
    <property type="project" value="TreeGrafter"/>
</dbReference>
<evidence type="ECO:0000256" key="5">
    <source>
        <dbReference type="ARBA" id="ARBA00022840"/>
    </source>
</evidence>
<keyword evidence="11" id="KW-1185">Reference proteome</keyword>
<dbReference type="GO" id="GO:0005524">
    <property type="term" value="F:ATP binding"/>
    <property type="evidence" value="ECO:0007669"/>
    <property type="project" value="UniProtKB-UniRule"/>
</dbReference>
<dbReference type="OrthoDB" id="346907at2759"/>
<gene>
    <name evidence="10" type="ORF">AV274_5520</name>
</gene>
<feature type="binding site" evidence="6">
    <location>
        <position position="461"/>
    </location>
    <ligand>
        <name>ATP</name>
        <dbReference type="ChEBI" id="CHEBI:30616"/>
    </ligand>
</feature>
<feature type="compositionally biased region" description="Polar residues" evidence="8">
    <location>
        <begin position="86"/>
        <end position="99"/>
    </location>
</feature>
<sequence>MNSIASTHSAQNDESSQQGSTRKDNIAELQTQEVLPDSSTNSNTPTRRPKRSRKQSTPTRFNARRRMTPKKEIPPPQAEVIEDGDSVSSSAPLSPPQNNKRIDNYFTPRDPRNVVSHSLFESKPMSSPSDNRSNPEMLSTPTHSRDVLHLPQKPSAPPSDSVIESTTSSDSRAVLSDVRSNDIHMLLMSKDTRIKELEHELQDTRTALQSFQSKEQSLATQQEDYQSLKENYRKDVETLKGQLAALQNESQEYKENSRKALEKWVRNYAFALLYKKQDLMVRNDLRVGTVVLQQMGHRVVETWREGNEYKETRRALAEVLEMKEKVEGEKRSFRRKASKPDREKETSMAPPTQSLSGNPSETEEGESQDFDHLAKWEVLKCRLNALKKKQGELQEKLNRLDIEKEIHIREVRRIHDENNSKYCERPLLQGRYQIVELLGKGGFSEVWYAIDLWSLCEVAIKVHQLASTWSDERKSSYIKHAIRENDIQKRLCHENVVRQLDSFVIDSDSFATVLEYCPGIDLERYLKQNVTLKEAEARGITIQVLSALKYMSGSKTKVIHYDLKPGNILFDANGKVKITDFGLSKEMDAAGDSKMALTSQGAGTYWYLPPECFQTNNGKAPLISQKVDVWSVGVILYQMVYGKKPFGEDMSQETILRENVILNITDIEFPAKPAVSAECKDFIVCCLQKDVERRWSVGELCEHPFITSQKLS</sequence>
<accession>A0A196S6W5</accession>
<protein>
    <submittedName>
        <fullName evidence="10">Serine/threonine-protein kinase TOUSLED</fullName>
    </submittedName>
</protein>
<feature type="compositionally biased region" description="Polar residues" evidence="8">
    <location>
        <begin position="162"/>
        <end position="171"/>
    </location>
</feature>
<keyword evidence="1" id="KW-0723">Serine/threonine-protein kinase</keyword>
<keyword evidence="4 10" id="KW-0418">Kinase</keyword>
<dbReference type="PROSITE" id="PS00107">
    <property type="entry name" value="PROTEIN_KINASE_ATP"/>
    <property type="match status" value="1"/>
</dbReference>
<dbReference type="InterPro" id="IPR008271">
    <property type="entry name" value="Ser/Thr_kinase_AS"/>
</dbReference>
<name>A0A196S6W5_BLAHN</name>
<evidence type="ECO:0000313" key="11">
    <source>
        <dbReference type="Proteomes" id="UP000078348"/>
    </source>
</evidence>
<dbReference type="InterPro" id="IPR017441">
    <property type="entry name" value="Protein_kinase_ATP_BS"/>
</dbReference>
<keyword evidence="3 6" id="KW-0547">Nucleotide-binding</keyword>
<feature type="region of interest" description="Disordered" evidence="8">
    <location>
        <begin position="1"/>
        <end position="175"/>
    </location>
</feature>
<dbReference type="SMART" id="SM00220">
    <property type="entry name" value="S_TKc"/>
    <property type="match status" value="1"/>
</dbReference>
<keyword evidence="5 6" id="KW-0067">ATP-binding</keyword>
<dbReference type="Gene3D" id="1.10.510.10">
    <property type="entry name" value="Transferase(Phosphotransferase) domain 1"/>
    <property type="match status" value="1"/>
</dbReference>
<dbReference type="SUPFAM" id="SSF56112">
    <property type="entry name" value="Protein kinase-like (PK-like)"/>
    <property type="match status" value="1"/>
</dbReference>
<feature type="compositionally biased region" description="Polar residues" evidence="8">
    <location>
        <begin position="124"/>
        <end position="142"/>
    </location>
</feature>
<evidence type="ECO:0000256" key="6">
    <source>
        <dbReference type="PROSITE-ProRule" id="PRU10141"/>
    </source>
</evidence>
<keyword evidence="2" id="KW-0808">Transferase</keyword>
<keyword evidence="7" id="KW-0175">Coiled coil</keyword>
<feature type="coiled-coil region" evidence="7">
    <location>
        <begin position="187"/>
        <end position="263"/>
    </location>
</feature>
<evidence type="ECO:0000256" key="1">
    <source>
        <dbReference type="ARBA" id="ARBA00022527"/>
    </source>
</evidence>
<dbReference type="GO" id="GO:0007059">
    <property type="term" value="P:chromosome segregation"/>
    <property type="evidence" value="ECO:0007669"/>
    <property type="project" value="TreeGrafter"/>
</dbReference>
<dbReference type="FunFam" id="1.10.510.10:FF:000698">
    <property type="entry name" value="Serine/threonine-protein kinase tousled-like 1"/>
    <property type="match status" value="1"/>
</dbReference>
<organism evidence="10 11">
    <name type="scientific">Blastocystis sp. subtype 1 (strain ATCC 50177 / NandII)</name>
    <dbReference type="NCBI Taxonomy" id="478820"/>
    <lineage>
        <taxon>Eukaryota</taxon>
        <taxon>Sar</taxon>
        <taxon>Stramenopiles</taxon>
        <taxon>Bigyra</taxon>
        <taxon>Opalozoa</taxon>
        <taxon>Opalinata</taxon>
        <taxon>Blastocystidae</taxon>
        <taxon>Blastocystis</taxon>
    </lineage>
</organism>
<dbReference type="Proteomes" id="UP000078348">
    <property type="component" value="Unassembled WGS sequence"/>
</dbReference>
<dbReference type="GO" id="GO:0004674">
    <property type="term" value="F:protein serine/threonine kinase activity"/>
    <property type="evidence" value="ECO:0007669"/>
    <property type="project" value="UniProtKB-KW"/>
</dbReference>
<evidence type="ECO:0000256" key="2">
    <source>
        <dbReference type="ARBA" id="ARBA00022679"/>
    </source>
</evidence>
<feature type="compositionally biased region" description="Polar residues" evidence="8">
    <location>
        <begin position="1"/>
        <end position="20"/>
    </location>
</feature>
<evidence type="ECO:0000256" key="4">
    <source>
        <dbReference type="ARBA" id="ARBA00022777"/>
    </source>
</evidence>
<dbReference type="STRING" id="478820.A0A196S6W5"/>
<dbReference type="InterPro" id="IPR000719">
    <property type="entry name" value="Prot_kinase_dom"/>
</dbReference>
<feature type="domain" description="Protein kinase" evidence="9">
    <location>
        <begin position="432"/>
        <end position="706"/>
    </location>
</feature>